<evidence type="ECO:0000256" key="1">
    <source>
        <dbReference type="ARBA" id="ARBA00022603"/>
    </source>
</evidence>
<reference evidence="5 6" key="1">
    <citation type="submission" date="2021-12" db="EMBL/GenBank/DDBJ databases">
        <title>Discovery of the Pendulisporaceae a myxobacterial family with distinct sporulation behavior and unique specialized metabolism.</title>
        <authorList>
            <person name="Garcia R."/>
            <person name="Popoff A."/>
            <person name="Bader C.D."/>
            <person name="Loehr J."/>
            <person name="Walesch S."/>
            <person name="Walt C."/>
            <person name="Boldt J."/>
            <person name="Bunk B."/>
            <person name="Haeckl F.J.F.P.J."/>
            <person name="Gunesch A.P."/>
            <person name="Birkelbach J."/>
            <person name="Nuebel U."/>
            <person name="Pietschmann T."/>
            <person name="Bach T."/>
            <person name="Mueller R."/>
        </authorList>
    </citation>
    <scope>NUCLEOTIDE SEQUENCE [LARGE SCALE GENOMIC DNA]</scope>
    <source>
        <strain evidence="5 6">MSr12523</strain>
    </source>
</reference>
<dbReference type="InterPro" id="IPR029063">
    <property type="entry name" value="SAM-dependent_MTases_sf"/>
</dbReference>
<keyword evidence="1 5" id="KW-0489">Methyltransferase</keyword>
<dbReference type="GO" id="GO:0032259">
    <property type="term" value="P:methylation"/>
    <property type="evidence" value="ECO:0007669"/>
    <property type="project" value="UniProtKB-KW"/>
</dbReference>
<keyword evidence="3" id="KW-0949">S-adenosyl-L-methionine</keyword>
<dbReference type="SUPFAM" id="SSF53335">
    <property type="entry name" value="S-adenosyl-L-methionine-dependent methyltransferases"/>
    <property type="match status" value="1"/>
</dbReference>
<evidence type="ECO:0000256" key="3">
    <source>
        <dbReference type="ARBA" id="ARBA00022691"/>
    </source>
</evidence>
<evidence type="ECO:0000313" key="5">
    <source>
        <dbReference type="EMBL" id="WXA90347.1"/>
    </source>
</evidence>
<proteinExistence type="predicted"/>
<dbReference type="Gene3D" id="3.40.50.150">
    <property type="entry name" value="Vaccinia Virus protein VP39"/>
    <property type="match status" value="1"/>
</dbReference>
<feature type="domain" description="Methyltransferase" evidence="4">
    <location>
        <begin position="51"/>
        <end position="144"/>
    </location>
</feature>
<dbReference type="RefSeq" id="WP_394840960.1">
    <property type="nucleotide sequence ID" value="NZ_CP089982.1"/>
</dbReference>
<dbReference type="Pfam" id="PF13649">
    <property type="entry name" value="Methyltransf_25"/>
    <property type="match status" value="1"/>
</dbReference>
<keyword evidence="6" id="KW-1185">Reference proteome</keyword>
<protein>
    <submittedName>
        <fullName evidence="5">Class I SAM-dependent methyltransferase</fullName>
    </submittedName>
</protein>
<keyword evidence="2" id="KW-0808">Transferase</keyword>
<evidence type="ECO:0000313" key="6">
    <source>
        <dbReference type="Proteomes" id="UP001379533"/>
    </source>
</evidence>
<dbReference type="EMBL" id="CP089982">
    <property type="protein sequence ID" value="WXA90347.1"/>
    <property type="molecule type" value="Genomic_DNA"/>
</dbReference>
<accession>A0ABZ2JV48</accession>
<evidence type="ECO:0000259" key="4">
    <source>
        <dbReference type="Pfam" id="PF13649"/>
    </source>
</evidence>
<organism evidence="5 6">
    <name type="scientific">Pendulispora brunnea</name>
    <dbReference type="NCBI Taxonomy" id="2905690"/>
    <lineage>
        <taxon>Bacteria</taxon>
        <taxon>Pseudomonadati</taxon>
        <taxon>Myxococcota</taxon>
        <taxon>Myxococcia</taxon>
        <taxon>Myxococcales</taxon>
        <taxon>Sorangiineae</taxon>
        <taxon>Pendulisporaceae</taxon>
        <taxon>Pendulispora</taxon>
    </lineage>
</organism>
<dbReference type="PANTHER" id="PTHR43464:SF19">
    <property type="entry name" value="UBIQUINONE BIOSYNTHESIS O-METHYLTRANSFERASE, MITOCHONDRIAL"/>
    <property type="match status" value="1"/>
</dbReference>
<dbReference type="InterPro" id="IPR041698">
    <property type="entry name" value="Methyltransf_25"/>
</dbReference>
<gene>
    <name evidence="5" type="ORF">LZC95_28275</name>
</gene>
<dbReference type="GO" id="GO:0008168">
    <property type="term" value="F:methyltransferase activity"/>
    <property type="evidence" value="ECO:0007669"/>
    <property type="project" value="UniProtKB-KW"/>
</dbReference>
<dbReference type="Proteomes" id="UP001379533">
    <property type="component" value="Chromosome"/>
</dbReference>
<name>A0ABZ2JV48_9BACT</name>
<evidence type="ECO:0000256" key="2">
    <source>
        <dbReference type="ARBA" id="ARBA00022679"/>
    </source>
</evidence>
<sequence length="197" mass="21869">MLSKSARFEMKGPPTTSEDFDRAYRKPVTFWGDIRTPPEIKAMARGQGSALELGCGVGRFSRYLARQGLRVTAVDFSPVAIGKARASAIQEGLQVHFLVGNVTQLDALDGPFNMSFDVGCFHCLDASAQRGYVSEVFRLLEPGGIHLIWVLDEPPSGIALSPRVLETTFGSGFALQDARPSRRRLVRSHWYWLQRRA</sequence>
<dbReference type="PANTHER" id="PTHR43464">
    <property type="entry name" value="METHYLTRANSFERASE"/>
    <property type="match status" value="1"/>
</dbReference>
<dbReference type="CDD" id="cd02440">
    <property type="entry name" value="AdoMet_MTases"/>
    <property type="match status" value="1"/>
</dbReference>